<evidence type="ECO:0000313" key="2">
    <source>
        <dbReference type="Proteomes" id="UP001597244"/>
    </source>
</evidence>
<gene>
    <name evidence="1" type="ORF">ACFQ4L_01820</name>
</gene>
<protein>
    <submittedName>
        <fullName evidence="1">Uncharacterized protein</fullName>
    </submittedName>
</protein>
<dbReference type="Proteomes" id="UP001597244">
    <property type="component" value="Unassembled WGS sequence"/>
</dbReference>
<dbReference type="RefSeq" id="WP_125578767.1">
    <property type="nucleotide sequence ID" value="NZ_JBHTOF010000019.1"/>
</dbReference>
<organism evidence="1 2">
    <name type="scientific">Lapidilactobacillus mulanensis</name>
    <dbReference type="NCBI Taxonomy" id="2485999"/>
    <lineage>
        <taxon>Bacteria</taxon>
        <taxon>Bacillati</taxon>
        <taxon>Bacillota</taxon>
        <taxon>Bacilli</taxon>
        <taxon>Lactobacillales</taxon>
        <taxon>Lactobacillaceae</taxon>
        <taxon>Lapidilactobacillus</taxon>
    </lineage>
</organism>
<evidence type="ECO:0000313" key="1">
    <source>
        <dbReference type="EMBL" id="MFD1464830.1"/>
    </source>
</evidence>
<proteinExistence type="predicted"/>
<dbReference type="EMBL" id="JBHTOF010000019">
    <property type="protein sequence ID" value="MFD1464830.1"/>
    <property type="molecule type" value="Genomic_DNA"/>
</dbReference>
<reference evidence="2" key="1">
    <citation type="journal article" date="2019" name="Int. J. Syst. Evol. Microbiol.">
        <title>The Global Catalogue of Microorganisms (GCM) 10K type strain sequencing project: providing services to taxonomists for standard genome sequencing and annotation.</title>
        <authorList>
            <consortium name="The Broad Institute Genomics Platform"/>
            <consortium name="The Broad Institute Genome Sequencing Center for Infectious Disease"/>
            <person name="Wu L."/>
            <person name="Ma J."/>
        </authorList>
    </citation>
    <scope>NUCLEOTIDE SEQUENCE [LARGE SCALE GENOMIC DNA]</scope>
    <source>
        <strain evidence="2">CCM 8951</strain>
    </source>
</reference>
<sequence>MITYVPVALYNYYKHAGTTTTSYKDPHLFDIYTAYKDILTDVNERFLREAEFCVAKRIMINIDTIEFGYHLGYFIQLIQQLSNHFKLNQFIDQDDYVSSIYCFMSVDLLKNHIFVDGKVTFDSMDAYRFDETVIDMNGKTFANSDLELGGIILSKNIKIQSPVGYLRTLGNFVIFGNDNKIVAVGLKQRSLIVQRMFLTKHKLAVDEILEKINLLIKGEENFMFDVGVYNVSDLKHKLSVKEVTNESSNI</sequence>
<name>A0ABW4DPG8_9LACO</name>
<comment type="caution">
    <text evidence="1">The sequence shown here is derived from an EMBL/GenBank/DDBJ whole genome shotgun (WGS) entry which is preliminary data.</text>
</comment>
<keyword evidence="2" id="KW-1185">Reference proteome</keyword>
<accession>A0ABW4DPG8</accession>